<dbReference type="RefSeq" id="WP_109958177.1">
    <property type="nucleotide sequence ID" value="NZ_CP029553.1"/>
</dbReference>
<dbReference type="InterPro" id="IPR029063">
    <property type="entry name" value="SAM-dependent_MTases_sf"/>
</dbReference>
<dbReference type="AlphaFoldDB" id="A0A2U8WID2"/>
<evidence type="ECO:0000313" key="3">
    <source>
        <dbReference type="Proteomes" id="UP000245444"/>
    </source>
</evidence>
<keyword evidence="3" id="KW-1185">Reference proteome</keyword>
<dbReference type="SUPFAM" id="SSF53335">
    <property type="entry name" value="S-adenosyl-L-methionine-dependent methyltransferases"/>
    <property type="match status" value="1"/>
</dbReference>
<dbReference type="PANTHER" id="PTHR43317:SF3">
    <property type="entry name" value="BLR2883 PROTEIN"/>
    <property type="match status" value="1"/>
</dbReference>
<accession>A0A2U8WID2</accession>
<keyword evidence="1" id="KW-0620">Polyamine biosynthesis</keyword>
<gene>
    <name evidence="2" type="ORF">DK419_05390</name>
</gene>
<name>A0A2U8WID2_9HYPH</name>
<dbReference type="KEGG" id="mtea:DK419_05390"/>
<dbReference type="GO" id="GO:0006596">
    <property type="term" value="P:polyamine biosynthetic process"/>
    <property type="evidence" value="ECO:0007669"/>
    <property type="project" value="UniProtKB-KW"/>
</dbReference>
<dbReference type="OrthoDB" id="9793351at2"/>
<reference evidence="2 3" key="1">
    <citation type="submission" date="2018-05" db="EMBL/GenBank/DDBJ databases">
        <title>Complete Genome Sequence of Methylobacterium sp. 17Sr1-28.</title>
        <authorList>
            <person name="Srinivasan S."/>
        </authorList>
    </citation>
    <scope>NUCLEOTIDE SEQUENCE [LARGE SCALE GENOMIC DNA]</scope>
    <source>
        <strain evidence="2 3">17Sr1-28</strain>
    </source>
</reference>
<organism evidence="2 3">
    <name type="scientific">Methylobacterium terrae</name>
    <dbReference type="NCBI Taxonomy" id="2202827"/>
    <lineage>
        <taxon>Bacteria</taxon>
        <taxon>Pseudomonadati</taxon>
        <taxon>Pseudomonadota</taxon>
        <taxon>Alphaproteobacteria</taxon>
        <taxon>Hyphomicrobiales</taxon>
        <taxon>Methylobacteriaceae</taxon>
        <taxon>Methylobacterium</taxon>
    </lineage>
</organism>
<dbReference type="PANTHER" id="PTHR43317">
    <property type="entry name" value="THERMOSPERMINE SYNTHASE ACAULIS5"/>
    <property type="match status" value="1"/>
</dbReference>
<dbReference type="Proteomes" id="UP000245444">
    <property type="component" value="Chromosome"/>
</dbReference>
<proteinExistence type="predicted"/>
<sequence length="239" mass="26084">MRRSLAPGASEAARLAAWTELDTGPIPGTDRVLRLVRRDDEFLIVVDGMELMGSHRSGSERELAALACEELRGHPAPRVLIGGLGMGFTLRAALAVLGPQARVVVAELVPAVAAWARGPLAHVFGDCLDDPRVEIRAGDVNRVIQSGPEAWDAVLLDVDNGPRGLVSRGNDRLYDAWGLKRARWSLRPGGVLGIWSGCPDRKFKSRLQRTGLRVTEHRIRSERPGRTPHVVWLARRPGA</sequence>
<evidence type="ECO:0000256" key="1">
    <source>
        <dbReference type="ARBA" id="ARBA00023115"/>
    </source>
</evidence>
<dbReference type="Gene3D" id="3.40.50.150">
    <property type="entry name" value="Vaccinia Virus protein VP39"/>
    <property type="match status" value="1"/>
</dbReference>
<protein>
    <recommendedName>
        <fullName evidence="4">Spermidine synthase</fullName>
    </recommendedName>
</protein>
<evidence type="ECO:0008006" key="4">
    <source>
        <dbReference type="Google" id="ProtNLM"/>
    </source>
</evidence>
<dbReference type="EMBL" id="CP029553">
    <property type="protein sequence ID" value="AWN45819.1"/>
    <property type="molecule type" value="Genomic_DNA"/>
</dbReference>
<evidence type="ECO:0000313" key="2">
    <source>
        <dbReference type="EMBL" id="AWN45819.1"/>
    </source>
</evidence>
<dbReference type="CDD" id="cd02440">
    <property type="entry name" value="AdoMet_MTases"/>
    <property type="match status" value="1"/>
</dbReference>